<evidence type="ECO:0000256" key="4">
    <source>
        <dbReference type="ARBA" id="ARBA00022737"/>
    </source>
</evidence>
<keyword evidence="12" id="KW-1185">Reference proteome</keyword>
<dbReference type="InterPro" id="IPR049039">
    <property type="entry name" value="RMD1-3_a_helical_rpt"/>
</dbReference>
<keyword evidence="3" id="KW-0963">Cytoplasm</keyword>
<feature type="chain" id="PRO_5046682294" description="Regulator of microtubule dynamics protein 1" evidence="10">
    <location>
        <begin position="21"/>
        <end position="251"/>
    </location>
</feature>
<keyword evidence="4" id="KW-0677">Repeat</keyword>
<dbReference type="EMBL" id="CP095855">
    <property type="protein sequence ID" value="UPK68610.1"/>
    <property type="molecule type" value="Genomic_DNA"/>
</dbReference>
<evidence type="ECO:0000256" key="8">
    <source>
        <dbReference type="ARBA" id="ARBA00041958"/>
    </source>
</evidence>
<dbReference type="InterPro" id="IPR011990">
    <property type="entry name" value="TPR-like_helical_dom_sf"/>
</dbReference>
<name>A0ABY4HYX7_CHIFI</name>
<gene>
    <name evidence="11" type="ORF">MYF79_26995</name>
</gene>
<protein>
    <recommendedName>
        <fullName evidence="7">Regulator of microtubule dynamics protein 1</fullName>
    </recommendedName>
    <alternativeName>
        <fullName evidence="8">Protein FAM82B</fullName>
    </alternativeName>
</protein>
<reference evidence="11 12" key="1">
    <citation type="submission" date="2022-04" db="EMBL/GenBank/DDBJ databases">
        <title>The arsenic-methylating capacity of Chitinophaga filiformis YT5 during chitin decomposition.</title>
        <authorList>
            <person name="Chen G."/>
            <person name="Liang Y."/>
        </authorList>
    </citation>
    <scope>NUCLEOTIDE SEQUENCE [LARGE SCALE GENOMIC DNA]</scope>
    <source>
        <strain evidence="11 12">YT5</strain>
    </source>
</reference>
<evidence type="ECO:0000256" key="7">
    <source>
        <dbReference type="ARBA" id="ARBA00039966"/>
    </source>
</evidence>
<keyword evidence="5" id="KW-0802">TPR repeat</keyword>
<evidence type="ECO:0000313" key="11">
    <source>
        <dbReference type="EMBL" id="UPK68610.1"/>
    </source>
</evidence>
<proteinExistence type="predicted"/>
<dbReference type="SUPFAM" id="SSF48452">
    <property type="entry name" value="TPR-like"/>
    <property type="match status" value="1"/>
</dbReference>
<keyword evidence="10" id="KW-0732">Signal</keyword>
<dbReference type="Proteomes" id="UP000830198">
    <property type="component" value="Chromosome"/>
</dbReference>
<evidence type="ECO:0000256" key="9">
    <source>
        <dbReference type="SAM" id="Coils"/>
    </source>
</evidence>
<feature type="signal peptide" evidence="10">
    <location>
        <begin position="1"/>
        <end position="20"/>
    </location>
</feature>
<dbReference type="RefSeq" id="WP_247810993.1">
    <property type="nucleotide sequence ID" value="NZ_CP095855.1"/>
</dbReference>
<keyword evidence="9" id="KW-0175">Coiled coil</keyword>
<accession>A0ABY4HYX7</accession>
<comment type="subunit">
    <text evidence="2">Interacts with microtubules.</text>
</comment>
<evidence type="ECO:0000256" key="5">
    <source>
        <dbReference type="ARBA" id="ARBA00022803"/>
    </source>
</evidence>
<evidence type="ECO:0000256" key="3">
    <source>
        <dbReference type="ARBA" id="ARBA00022490"/>
    </source>
</evidence>
<dbReference type="Pfam" id="PF21033">
    <property type="entry name" value="RMD1-3"/>
    <property type="match status" value="1"/>
</dbReference>
<evidence type="ECO:0000256" key="1">
    <source>
        <dbReference type="ARBA" id="ARBA00004245"/>
    </source>
</evidence>
<evidence type="ECO:0000256" key="10">
    <source>
        <dbReference type="SAM" id="SignalP"/>
    </source>
</evidence>
<evidence type="ECO:0000256" key="2">
    <source>
        <dbReference type="ARBA" id="ARBA00011375"/>
    </source>
</evidence>
<sequence>MFIKVFASAALFLVSAASFAQTADEMAEQARQLEKQMKDAAALSLYKDALKVQPDNVAALTGASEVSSREGARAGDKEEKSRIFAEAKSYAEQALKVAPENADANYVMAVAISRIALSAGAKEKVAASKEVKRYAELAIKFNPKYAKAYYVLGKWNYDVANMNTLEKAAAKMLFGGMPEATLQEAIVNFEKCRKMDPSFLPDYPELAKAYKENDELEKCIEVLRKAVTLRPIYQDDLNIKSACKKMLEDLE</sequence>
<dbReference type="PANTHER" id="PTHR16056:SF16">
    <property type="entry name" value="REGULATOR OF MICROTUBULE DYNAMICS PROTEIN 1"/>
    <property type="match status" value="1"/>
</dbReference>
<evidence type="ECO:0000256" key="6">
    <source>
        <dbReference type="ARBA" id="ARBA00023212"/>
    </source>
</evidence>
<feature type="coiled-coil region" evidence="9">
    <location>
        <begin position="16"/>
        <end position="43"/>
    </location>
</feature>
<comment type="subcellular location">
    <subcellularLocation>
        <location evidence="1">Cytoplasm</location>
        <location evidence="1">Cytoskeleton</location>
    </subcellularLocation>
</comment>
<dbReference type="Gene3D" id="1.25.40.10">
    <property type="entry name" value="Tetratricopeptide repeat domain"/>
    <property type="match status" value="2"/>
</dbReference>
<organism evidence="11 12">
    <name type="scientific">Chitinophaga filiformis</name>
    <name type="common">Myxococcus filiformis</name>
    <name type="synonym">Flexibacter filiformis</name>
    <dbReference type="NCBI Taxonomy" id="104663"/>
    <lineage>
        <taxon>Bacteria</taxon>
        <taxon>Pseudomonadati</taxon>
        <taxon>Bacteroidota</taxon>
        <taxon>Chitinophagia</taxon>
        <taxon>Chitinophagales</taxon>
        <taxon>Chitinophagaceae</taxon>
        <taxon>Chitinophaga</taxon>
    </lineage>
</organism>
<evidence type="ECO:0000313" key="12">
    <source>
        <dbReference type="Proteomes" id="UP000830198"/>
    </source>
</evidence>
<keyword evidence="6" id="KW-0206">Cytoskeleton</keyword>
<dbReference type="PANTHER" id="PTHR16056">
    <property type="entry name" value="REGULATOR OF MICROTUBULE DYNAMICS PROTEIN"/>
    <property type="match status" value="1"/>
</dbReference>